<feature type="domain" description="Glycosyltransferase RgtA/B/C/D-like" evidence="9">
    <location>
        <begin position="68"/>
        <end position="226"/>
    </location>
</feature>
<reference evidence="10 11" key="1">
    <citation type="submission" date="2016-01" db="EMBL/GenBank/DDBJ databases">
        <title>Genome sequencing of Roseivirga spongicola UST030701-084.</title>
        <authorList>
            <person name="Selvaratnam C."/>
            <person name="Thevarajoo S."/>
            <person name="Goh K.M."/>
            <person name="Ee R."/>
            <person name="Chan K.-G."/>
            <person name="Chong C.S."/>
        </authorList>
    </citation>
    <scope>NUCLEOTIDE SEQUENCE [LARGE SCALE GENOMIC DNA]</scope>
    <source>
        <strain evidence="10 11">UST030701-084</strain>
    </source>
</reference>
<dbReference type="AlphaFoldDB" id="A0A150X1E3"/>
<feature type="transmembrane region" description="Helical" evidence="8">
    <location>
        <begin position="299"/>
        <end position="318"/>
    </location>
</feature>
<feature type="transmembrane region" description="Helical" evidence="8">
    <location>
        <begin position="382"/>
        <end position="401"/>
    </location>
</feature>
<comment type="subcellular location">
    <subcellularLocation>
        <location evidence="1">Cell membrane</location>
        <topology evidence="1">Multi-pass membrane protein</topology>
    </subcellularLocation>
</comment>
<evidence type="ECO:0000313" key="10">
    <source>
        <dbReference type="EMBL" id="KYG72547.1"/>
    </source>
</evidence>
<keyword evidence="4" id="KW-0808">Transferase</keyword>
<dbReference type="PANTHER" id="PTHR33908">
    <property type="entry name" value="MANNOSYLTRANSFERASE YKCB-RELATED"/>
    <property type="match status" value="1"/>
</dbReference>
<evidence type="ECO:0000313" key="11">
    <source>
        <dbReference type="Proteomes" id="UP000075606"/>
    </source>
</evidence>
<dbReference type="Pfam" id="PF13231">
    <property type="entry name" value="PMT_2"/>
    <property type="match status" value="1"/>
</dbReference>
<keyword evidence="7 8" id="KW-0472">Membrane</keyword>
<dbReference type="EMBL" id="LRPC01000029">
    <property type="protein sequence ID" value="KYG72547.1"/>
    <property type="molecule type" value="Genomic_DNA"/>
</dbReference>
<keyword evidence="5 8" id="KW-0812">Transmembrane</keyword>
<evidence type="ECO:0000256" key="3">
    <source>
        <dbReference type="ARBA" id="ARBA00022676"/>
    </source>
</evidence>
<dbReference type="GO" id="GO:0010041">
    <property type="term" value="P:response to iron(III) ion"/>
    <property type="evidence" value="ECO:0007669"/>
    <property type="project" value="TreeGrafter"/>
</dbReference>
<name>A0A150X1E3_9BACT</name>
<evidence type="ECO:0000256" key="2">
    <source>
        <dbReference type="ARBA" id="ARBA00022475"/>
    </source>
</evidence>
<dbReference type="Proteomes" id="UP000075606">
    <property type="component" value="Unassembled WGS sequence"/>
</dbReference>
<evidence type="ECO:0000256" key="8">
    <source>
        <dbReference type="SAM" id="Phobius"/>
    </source>
</evidence>
<keyword evidence="3" id="KW-0328">Glycosyltransferase</keyword>
<dbReference type="OrthoDB" id="8353433at2"/>
<evidence type="ECO:0000256" key="6">
    <source>
        <dbReference type="ARBA" id="ARBA00022989"/>
    </source>
</evidence>
<sequence length="521" mass="59658">MLAEAEFSKFEKNYLWLLIGGLMFAFFYQLGIYPLFLEEPRRGLIALEMMLQDNLWVPTQTGDLYFRKPPLYNWALVAAYKVFGVTEFATRFFSVLSHTLLGGVTYLFSRKYLTKQAAILVALSYLLSVDILVYFSALGEIDLFYALITSSSIFLIFHCGEKGRFYTLFITVYVLTALGFLTKGLSSLPFTAISLLVYFIWKRDFKRLLSLAHFSGILVFSALLFSYFYKYSQYEDVSGWWNTLYSESADKAAGGGIVAWLNHLISFPLDTLKNLIPATLVLPLLFSKKTLRELKGNRLVWFALLIFIFNFLIYWFSTEGRSRYVYPIFPFACVVLMAVYLQSDKAWKQKYLKYAAFILLGILTLGFAAIPFIGGLEEIDRLWVISIVGVLLLAVLIVCLSRQLVRPYLVILGLLVVLRLGFSAIVPQSREKTTGAARDKALGIELAELTKGERLRRLGDVRISLTVVFYLERERGSVLNQVNNFKEGFYLCYASDLPESHKVIREFDYRGEPIFLIDYNP</sequence>
<feature type="transmembrane region" description="Helical" evidence="8">
    <location>
        <begin position="117"/>
        <end position="137"/>
    </location>
</feature>
<evidence type="ECO:0000256" key="7">
    <source>
        <dbReference type="ARBA" id="ARBA00023136"/>
    </source>
</evidence>
<feature type="transmembrane region" description="Helical" evidence="8">
    <location>
        <begin position="354"/>
        <end position="376"/>
    </location>
</feature>
<feature type="transmembrane region" description="Helical" evidence="8">
    <location>
        <begin position="143"/>
        <end position="160"/>
    </location>
</feature>
<feature type="transmembrane region" description="Helical" evidence="8">
    <location>
        <begin position="408"/>
        <end position="426"/>
    </location>
</feature>
<evidence type="ECO:0000256" key="1">
    <source>
        <dbReference type="ARBA" id="ARBA00004651"/>
    </source>
</evidence>
<dbReference type="GO" id="GO:0009103">
    <property type="term" value="P:lipopolysaccharide biosynthetic process"/>
    <property type="evidence" value="ECO:0007669"/>
    <property type="project" value="UniProtKB-ARBA"/>
</dbReference>
<evidence type="ECO:0000259" key="9">
    <source>
        <dbReference type="Pfam" id="PF13231"/>
    </source>
</evidence>
<keyword evidence="11" id="KW-1185">Reference proteome</keyword>
<dbReference type="PANTHER" id="PTHR33908:SF3">
    <property type="entry name" value="UNDECAPRENYL PHOSPHATE-ALPHA-4-AMINO-4-DEOXY-L-ARABINOSE ARABINOSYL TRANSFERASE"/>
    <property type="match status" value="1"/>
</dbReference>
<organism evidence="10 11">
    <name type="scientific">Roseivirga spongicola</name>
    <dbReference type="NCBI Taxonomy" id="333140"/>
    <lineage>
        <taxon>Bacteria</taxon>
        <taxon>Pseudomonadati</taxon>
        <taxon>Bacteroidota</taxon>
        <taxon>Cytophagia</taxon>
        <taxon>Cytophagales</taxon>
        <taxon>Roseivirgaceae</taxon>
        <taxon>Roseivirga</taxon>
    </lineage>
</organism>
<evidence type="ECO:0000256" key="5">
    <source>
        <dbReference type="ARBA" id="ARBA00022692"/>
    </source>
</evidence>
<dbReference type="RefSeq" id="WP_068224358.1">
    <property type="nucleotide sequence ID" value="NZ_CP139724.1"/>
</dbReference>
<feature type="transmembrane region" description="Helical" evidence="8">
    <location>
        <begin position="172"/>
        <end position="201"/>
    </location>
</feature>
<feature type="transmembrane region" description="Helical" evidence="8">
    <location>
        <begin position="324"/>
        <end position="342"/>
    </location>
</feature>
<feature type="transmembrane region" description="Helical" evidence="8">
    <location>
        <begin position="207"/>
        <end position="229"/>
    </location>
</feature>
<keyword evidence="6 8" id="KW-1133">Transmembrane helix</keyword>
<keyword evidence="2" id="KW-1003">Cell membrane</keyword>
<comment type="caution">
    <text evidence="10">The sequence shown here is derived from an EMBL/GenBank/DDBJ whole genome shotgun (WGS) entry which is preliminary data.</text>
</comment>
<accession>A0A150X1E3</accession>
<feature type="transmembrane region" description="Helical" evidence="8">
    <location>
        <begin position="14"/>
        <end position="36"/>
    </location>
</feature>
<proteinExistence type="predicted"/>
<evidence type="ECO:0000256" key="4">
    <source>
        <dbReference type="ARBA" id="ARBA00022679"/>
    </source>
</evidence>
<gene>
    <name evidence="10" type="ORF">AWW68_16715</name>
</gene>
<protein>
    <recommendedName>
        <fullName evidence="9">Glycosyltransferase RgtA/B/C/D-like domain-containing protein</fullName>
    </recommendedName>
</protein>
<dbReference type="STRING" id="333140.AWW68_16715"/>
<dbReference type="GO" id="GO:0005886">
    <property type="term" value="C:plasma membrane"/>
    <property type="evidence" value="ECO:0007669"/>
    <property type="project" value="UniProtKB-SubCell"/>
</dbReference>
<dbReference type="InterPro" id="IPR050297">
    <property type="entry name" value="LipidA_mod_glycosyltrf_83"/>
</dbReference>
<dbReference type="InterPro" id="IPR038731">
    <property type="entry name" value="RgtA/B/C-like"/>
</dbReference>
<dbReference type="GO" id="GO:0016763">
    <property type="term" value="F:pentosyltransferase activity"/>
    <property type="evidence" value="ECO:0007669"/>
    <property type="project" value="TreeGrafter"/>
</dbReference>